<protein>
    <recommendedName>
        <fullName evidence="4">RNA-binding S4 domain-containing protein</fullName>
    </recommendedName>
</protein>
<dbReference type="SUPFAM" id="SSF55120">
    <property type="entry name" value="Pseudouridine synthase"/>
    <property type="match status" value="1"/>
</dbReference>
<dbReference type="PANTHER" id="PTHR47683">
    <property type="entry name" value="PSEUDOURIDINE SYNTHASE FAMILY PROTEIN-RELATED"/>
    <property type="match status" value="1"/>
</dbReference>
<dbReference type="SMART" id="SM00363">
    <property type="entry name" value="S4"/>
    <property type="match status" value="1"/>
</dbReference>
<evidence type="ECO:0000256" key="1">
    <source>
        <dbReference type="ARBA" id="ARBA00008348"/>
    </source>
</evidence>
<dbReference type="InterPro" id="IPR006145">
    <property type="entry name" value="PsdUridine_synth_RsuA/RluA"/>
</dbReference>
<dbReference type="InterPro" id="IPR020103">
    <property type="entry name" value="PsdUridine_synth_cat_dom_sf"/>
</dbReference>
<dbReference type="Gene3D" id="3.30.70.580">
    <property type="entry name" value="Pseudouridine synthase I, catalytic domain, N-terminal subdomain"/>
    <property type="match status" value="1"/>
</dbReference>
<evidence type="ECO:0000259" key="4">
    <source>
        <dbReference type="SMART" id="SM00363"/>
    </source>
</evidence>
<dbReference type="CDD" id="cd02801">
    <property type="entry name" value="DUS_like_FMN"/>
    <property type="match status" value="1"/>
</dbReference>
<dbReference type="Proteomes" id="UP001176961">
    <property type="component" value="Unassembled WGS sequence"/>
</dbReference>
<name>A0AA36M2W2_CYLNA</name>
<evidence type="ECO:0000256" key="2">
    <source>
        <dbReference type="ARBA" id="ARBA00023235"/>
    </source>
</evidence>
<evidence type="ECO:0000256" key="3">
    <source>
        <dbReference type="PROSITE-ProRule" id="PRU00182"/>
    </source>
</evidence>
<comment type="similarity">
    <text evidence="1">Belongs to the pseudouridine synthase RsuA family.</text>
</comment>
<dbReference type="Pfam" id="PF00849">
    <property type="entry name" value="PseudoU_synth_2"/>
    <property type="match status" value="1"/>
</dbReference>
<dbReference type="Pfam" id="PF01207">
    <property type="entry name" value="Dus"/>
    <property type="match status" value="1"/>
</dbReference>
<organism evidence="5 6">
    <name type="scientific">Cylicocyclus nassatus</name>
    <name type="common">Nematode worm</name>
    <dbReference type="NCBI Taxonomy" id="53992"/>
    <lineage>
        <taxon>Eukaryota</taxon>
        <taxon>Metazoa</taxon>
        <taxon>Ecdysozoa</taxon>
        <taxon>Nematoda</taxon>
        <taxon>Chromadorea</taxon>
        <taxon>Rhabditida</taxon>
        <taxon>Rhabditina</taxon>
        <taxon>Rhabditomorpha</taxon>
        <taxon>Strongyloidea</taxon>
        <taxon>Strongylidae</taxon>
        <taxon>Cylicocyclus</taxon>
    </lineage>
</organism>
<dbReference type="InterPro" id="IPR018496">
    <property type="entry name" value="PsdUridine_synth_RsuA/RluB_CS"/>
</dbReference>
<dbReference type="SUPFAM" id="SSF55174">
    <property type="entry name" value="Alpha-L RNA-binding motif"/>
    <property type="match status" value="1"/>
</dbReference>
<dbReference type="GO" id="GO:0006364">
    <property type="term" value="P:rRNA processing"/>
    <property type="evidence" value="ECO:0007669"/>
    <property type="project" value="UniProtKB-ARBA"/>
</dbReference>
<dbReference type="Gene3D" id="3.20.20.70">
    <property type="entry name" value="Aldolase class I"/>
    <property type="match status" value="1"/>
</dbReference>
<dbReference type="SUPFAM" id="SSF51395">
    <property type="entry name" value="FMN-linked oxidoreductases"/>
    <property type="match status" value="1"/>
</dbReference>
<dbReference type="Gene3D" id="3.30.70.1560">
    <property type="entry name" value="Alpha-L RNA-binding motif"/>
    <property type="match status" value="1"/>
</dbReference>
<reference evidence="5" key="1">
    <citation type="submission" date="2023-07" db="EMBL/GenBank/DDBJ databases">
        <authorList>
            <consortium name="CYATHOMIX"/>
        </authorList>
    </citation>
    <scope>NUCLEOTIDE SEQUENCE</scope>
    <source>
        <strain evidence="5">N/A</strain>
    </source>
</reference>
<dbReference type="Gene3D" id="3.10.290.10">
    <property type="entry name" value="RNA-binding S4 domain"/>
    <property type="match status" value="1"/>
</dbReference>
<dbReference type="InterPro" id="IPR050343">
    <property type="entry name" value="RsuA_PseudoU_synthase"/>
</dbReference>
<dbReference type="CDD" id="cd02870">
    <property type="entry name" value="PseudoU_synth_RsuA_like"/>
    <property type="match status" value="1"/>
</dbReference>
<dbReference type="FunFam" id="3.10.290.10:FF:000003">
    <property type="entry name" value="Pseudouridine synthase"/>
    <property type="match status" value="1"/>
</dbReference>
<dbReference type="PROSITE" id="PS01149">
    <property type="entry name" value="PSI_RSU"/>
    <property type="match status" value="1"/>
</dbReference>
<comment type="caution">
    <text evidence="5">The sequence shown here is derived from an EMBL/GenBank/DDBJ whole genome shotgun (WGS) entry which is preliminary data.</text>
</comment>
<dbReference type="InterPro" id="IPR035587">
    <property type="entry name" value="DUS-like_FMN-bd"/>
</dbReference>
<dbReference type="CDD" id="cd00165">
    <property type="entry name" value="S4"/>
    <property type="match status" value="1"/>
</dbReference>
<dbReference type="GO" id="GO:0001522">
    <property type="term" value="P:pseudouridine synthesis"/>
    <property type="evidence" value="ECO:0007669"/>
    <property type="project" value="InterPro"/>
</dbReference>
<gene>
    <name evidence="5" type="ORF">CYNAS_LOCUS8431</name>
</gene>
<feature type="domain" description="RNA-binding S4" evidence="4">
    <location>
        <begin position="3"/>
        <end position="60"/>
    </location>
</feature>
<dbReference type="InterPro" id="IPR036986">
    <property type="entry name" value="S4_RNA-bd_sf"/>
</dbReference>
<dbReference type="EMBL" id="CATQJL010000138">
    <property type="protein sequence ID" value="CAJ0596448.1"/>
    <property type="molecule type" value="Genomic_DNA"/>
</dbReference>
<dbReference type="NCBIfam" id="TIGR00093">
    <property type="entry name" value="pseudouridine synthase"/>
    <property type="match status" value="1"/>
</dbReference>
<dbReference type="Pfam" id="PF01479">
    <property type="entry name" value="S4"/>
    <property type="match status" value="1"/>
</dbReference>
<evidence type="ECO:0000313" key="5">
    <source>
        <dbReference type="EMBL" id="CAJ0596448.1"/>
    </source>
</evidence>
<proteinExistence type="inferred from homology"/>
<keyword evidence="2" id="KW-0413">Isomerase</keyword>
<dbReference type="PROSITE" id="PS50889">
    <property type="entry name" value="S4"/>
    <property type="match status" value="1"/>
</dbReference>
<dbReference type="GO" id="GO:0003723">
    <property type="term" value="F:RNA binding"/>
    <property type="evidence" value="ECO:0007669"/>
    <property type="project" value="UniProtKB-KW"/>
</dbReference>
<dbReference type="InterPro" id="IPR020094">
    <property type="entry name" value="TruA/RsuA/RluB/E/F_N"/>
</dbReference>
<evidence type="ECO:0000313" key="6">
    <source>
        <dbReference type="Proteomes" id="UP001176961"/>
    </source>
</evidence>
<keyword evidence="3" id="KW-0694">RNA-binding</keyword>
<dbReference type="PANTHER" id="PTHR47683:SF2">
    <property type="entry name" value="RNA-BINDING S4 DOMAIN-CONTAINING PROTEIN"/>
    <property type="match status" value="1"/>
</dbReference>
<keyword evidence="6" id="KW-1185">Reference proteome</keyword>
<dbReference type="InterPro" id="IPR002942">
    <property type="entry name" value="S4_RNA-bd"/>
</dbReference>
<dbReference type="GO" id="GO:0009982">
    <property type="term" value="F:pseudouridine synthase activity"/>
    <property type="evidence" value="ECO:0007669"/>
    <property type="project" value="InterPro"/>
</dbReference>
<accession>A0AA36M2W2</accession>
<dbReference type="InterPro" id="IPR042092">
    <property type="entry name" value="PsdUridine_s_RsuA/RluB/E/F_cat"/>
</dbReference>
<sequence length="493" mass="54834">MEERLQNILAHAGVASRRGAASLIEAGAVTVDGIVVKEPGARFDQGAAIKVNGRPLAAAEKKRTIVLYKPVGVLSTMSDPFGGRTVAELVKTPERLVPVGRLDKDSEGLLLMSNDGELVNKLTHPRFEHKKTYLVKVAGRWSAEKLALLRSPIKLDDGYTIRPVPVEVVREWENHTRLLKFVLKEGRKRQIRKMCSAAHLVVLTLKRVAVGVFELPAELKPGEWRDLNKNEEIVEAGFTEVVTPFIAALPGFDPLSDQELAPPKPSKPSSLLLTPQFIGKDPAALRSALERVKAAGYTTADLNCGCPFPMVRNKGRGAGILRTPEVLRAMLEVGCEVMGEGRFSIKTRLGIDRNDELLGLMPIINDFPLRHLTLHARTARQMYSGECDWTAAERVIAAAKVPIVRNGDIRCEASKTAEVMVGRDFIRVLGRRDDAQELLRRYIASSRQELFGDASVLGRMKELLSYWKELPRWRNRWNLIKICRSIDELLAVI</sequence>
<dbReference type="InterPro" id="IPR000748">
    <property type="entry name" value="PsdUridine_synth_RsuA/RluB/E/F"/>
</dbReference>
<dbReference type="AlphaFoldDB" id="A0AA36M2W2"/>
<dbReference type="InterPro" id="IPR013785">
    <property type="entry name" value="Aldolase_TIM"/>
</dbReference>